<dbReference type="GO" id="GO:0016757">
    <property type="term" value="F:glycosyltransferase activity"/>
    <property type="evidence" value="ECO:0007669"/>
    <property type="project" value="InterPro"/>
</dbReference>
<dbReference type="InterPro" id="IPR040911">
    <property type="entry name" value="Exostosin_GT47"/>
</dbReference>
<proteinExistence type="inferred from homology"/>
<dbReference type="Pfam" id="PF03016">
    <property type="entry name" value="Exostosin_GT47"/>
    <property type="match status" value="1"/>
</dbReference>
<evidence type="ECO:0000259" key="2">
    <source>
        <dbReference type="Pfam" id="PF03016"/>
    </source>
</evidence>
<dbReference type="Proteomes" id="UP000013827">
    <property type="component" value="Unassembled WGS sequence"/>
</dbReference>
<dbReference type="PANTHER" id="PTHR11062:SF281">
    <property type="entry name" value="EXOSTOSIN-LIKE 2"/>
    <property type="match status" value="1"/>
</dbReference>
<dbReference type="EnsemblProtists" id="EOD08851">
    <property type="protein sequence ID" value="EOD08851"/>
    <property type="gene ID" value="EMIHUDRAFT_217147"/>
</dbReference>
<protein>
    <recommendedName>
        <fullName evidence="2">Exostosin GT47 domain-containing protein</fullName>
    </recommendedName>
</protein>
<dbReference type="AlphaFoldDB" id="A0A0D3IC66"/>
<dbReference type="InterPro" id="IPR004263">
    <property type="entry name" value="Exostosin"/>
</dbReference>
<dbReference type="RefSeq" id="XP_005761280.1">
    <property type="nucleotide sequence ID" value="XM_005761223.1"/>
</dbReference>
<dbReference type="KEGG" id="ehx:EMIHUDRAFT_217147"/>
<evidence type="ECO:0000313" key="4">
    <source>
        <dbReference type="Proteomes" id="UP000013827"/>
    </source>
</evidence>
<reference evidence="3" key="2">
    <citation type="submission" date="2024-10" db="UniProtKB">
        <authorList>
            <consortium name="EnsemblProtists"/>
        </authorList>
    </citation>
    <scope>IDENTIFICATION</scope>
</reference>
<dbReference type="STRING" id="2903.R1DDC5"/>
<feature type="domain" description="Exostosin GT47" evidence="2">
    <location>
        <begin position="91"/>
        <end position="244"/>
    </location>
</feature>
<name>A0A0D3IC66_EMIH1</name>
<dbReference type="PaxDb" id="2903-EOD08851"/>
<comment type="similarity">
    <text evidence="1">Belongs to the glycosyltransferase 47 family.</text>
</comment>
<evidence type="ECO:0000256" key="1">
    <source>
        <dbReference type="ARBA" id="ARBA00010271"/>
    </source>
</evidence>
<organism evidence="3 4">
    <name type="scientific">Emiliania huxleyi (strain CCMP1516)</name>
    <dbReference type="NCBI Taxonomy" id="280463"/>
    <lineage>
        <taxon>Eukaryota</taxon>
        <taxon>Haptista</taxon>
        <taxon>Haptophyta</taxon>
        <taxon>Prymnesiophyceae</taxon>
        <taxon>Isochrysidales</taxon>
        <taxon>Noelaerhabdaceae</taxon>
        <taxon>Emiliania</taxon>
    </lineage>
</organism>
<sequence length="312" mass="35572">MCQVPWPYPLSWYKHNDCHGPALLRDRTTDQWMYGPELLLDKALQGEPGYVPLLSHMSFLSGRAGRKIVAHFWNIDDEITFPAWPLLNNATVRMRRVIEVPYVENSHCYDHALRLHVGSERTTAVYFRGGINVFGAQGKRVRRGMHALRLRASWAKIVCTVHTNMKAGEPGCRTEETSKELMAKEMLQSRFCLVPRGDMPDSGRLYDSMACGCIPVIISDRFRGAFADVVNYERFSLRISEQAFLADPVNSVGNLTRLLTRERERKMRHLLDVEGAKVLWHHERSAITSLIRDAIGASQARAMSLTMLSSWQ</sequence>
<reference evidence="4" key="1">
    <citation type="journal article" date="2013" name="Nature">
        <title>Pan genome of the phytoplankton Emiliania underpins its global distribution.</title>
        <authorList>
            <person name="Read B.A."/>
            <person name="Kegel J."/>
            <person name="Klute M.J."/>
            <person name="Kuo A."/>
            <person name="Lefebvre S.C."/>
            <person name="Maumus F."/>
            <person name="Mayer C."/>
            <person name="Miller J."/>
            <person name="Monier A."/>
            <person name="Salamov A."/>
            <person name="Young J."/>
            <person name="Aguilar M."/>
            <person name="Claverie J.M."/>
            <person name="Frickenhaus S."/>
            <person name="Gonzalez K."/>
            <person name="Herman E.K."/>
            <person name="Lin Y.C."/>
            <person name="Napier J."/>
            <person name="Ogata H."/>
            <person name="Sarno A.F."/>
            <person name="Shmutz J."/>
            <person name="Schroeder D."/>
            <person name="de Vargas C."/>
            <person name="Verret F."/>
            <person name="von Dassow P."/>
            <person name="Valentin K."/>
            <person name="Van de Peer Y."/>
            <person name="Wheeler G."/>
            <person name="Dacks J.B."/>
            <person name="Delwiche C.F."/>
            <person name="Dyhrman S.T."/>
            <person name="Glockner G."/>
            <person name="John U."/>
            <person name="Richards T."/>
            <person name="Worden A.Z."/>
            <person name="Zhang X."/>
            <person name="Grigoriev I.V."/>
            <person name="Allen A.E."/>
            <person name="Bidle K."/>
            <person name="Borodovsky M."/>
            <person name="Bowler C."/>
            <person name="Brownlee C."/>
            <person name="Cock J.M."/>
            <person name="Elias M."/>
            <person name="Gladyshev V.N."/>
            <person name="Groth M."/>
            <person name="Guda C."/>
            <person name="Hadaegh A."/>
            <person name="Iglesias-Rodriguez M.D."/>
            <person name="Jenkins J."/>
            <person name="Jones B.M."/>
            <person name="Lawson T."/>
            <person name="Leese F."/>
            <person name="Lindquist E."/>
            <person name="Lobanov A."/>
            <person name="Lomsadze A."/>
            <person name="Malik S.B."/>
            <person name="Marsh M.E."/>
            <person name="Mackinder L."/>
            <person name="Mock T."/>
            <person name="Mueller-Roeber B."/>
            <person name="Pagarete A."/>
            <person name="Parker M."/>
            <person name="Probert I."/>
            <person name="Quesneville H."/>
            <person name="Raines C."/>
            <person name="Rensing S.A."/>
            <person name="Riano-Pachon D.M."/>
            <person name="Richier S."/>
            <person name="Rokitta S."/>
            <person name="Shiraiwa Y."/>
            <person name="Soanes D.M."/>
            <person name="van der Giezen M."/>
            <person name="Wahlund T.M."/>
            <person name="Williams B."/>
            <person name="Wilson W."/>
            <person name="Wolfe G."/>
            <person name="Wurch L.L."/>
        </authorList>
    </citation>
    <scope>NUCLEOTIDE SEQUENCE</scope>
</reference>
<accession>A0A0D3IC66</accession>
<dbReference type="GeneID" id="17254909"/>
<evidence type="ECO:0000313" key="3">
    <source>
        <dbReference type="EnsemblProtists" id="EOD08851"/>
    </source>
</evidence>
<dbReference type="PANTHER" id="PTHR11062">
    <property type="entry name" value="EXOSTOSIN HEPARAN SULFATE GLYCOSYLTRANSFERASE -RELATED"/>
    <property type="match status" value="1"/>
</dbReference>
<dbReference type="eggNOG" id="KOG1021">
    <property type="taxonomic scope" value="Eukaryota"/>
</dbReference>
<dbReference type="HOGENOM" id="CLU_892635_0_0_1"/>
<keyword evidence="4" id="KW-1185">Reference proteome</keyword>